<evidence type="ECO:0000256" key="4">
    <source>
        <dbReference type="ARBA" id="ARBA00022618"/>
    </source>
</evidence>
<dbReference type="PANTHER" id="PTHR10623">
    <property type="entry name" value="MICROTUBULE-ASSOCIATED PROTEIN RP/EB FAMILY MEMBER"/>
    <property type="match status" value="1"/>
</dbReference>
<dbReference type="Pfam" id="PF03271">
    <property type="entry name" value="EB1"/>
    <property type="match status" value="1"/>
</dbReference>
<dbReference type="InterPro" id="IPR036872">
    <property type="entry name" value="CH_dom_sf"/>
</dbReference>
<organism evidence="13 14">
    <name type="scientific">Streblomastix strix</name>
    <dbReference type="NCBI Taxonomy" id="222440"/>
    <lineage>
        <taxon>Eukaryota</taxon>
        <taxon>Metamonada</taxon>
        <taxon>Preaxostyla</taxon>
        <taxon>Oxymonadida</taxon>
        <taxon>Streblomastigidae</taxon>
        <taxon>Streblomastix</taxon>
    </lineage>
</organism>
<dbReference type="SUPFAM" id="SSF47576">
    <property type="entry name" value="Calponin-homology domain, CH-domain"/>
    <property type="match status" value="1"/>
</dbReference>
<dbReference type="FunFam" id="1.10.418.10:FF:000028">
    <property type="entry name" value="RP/EB family microtubule-associated protein"/>
    <property type="match status" value="1"/>
</dbReference>
<feature type="region of interest" description="Disordered" evidence="10">
    <location>
        <begin position="120"/>
        <end position="182"/>
    </location>
</feature>
<dbReference type="GO" id="GO:0005874">
    <property type="term" value="C:microtubule"/>
    <property type="evidence" value="ECO:0007669"/>
    <property type="project" value="UniProtKB-KW"/>
</dbReference>
<dbReference type="PROSITE" id="PS51230">
    <property type="entry name" value="EB1_C"/>
    <property type="match status" value="1"/>
</dbReference>
<proteinExistence type="inferred from homology"/>
<keyword evidence="6" id="KW-0498">Mitosis</keyword>
<comment type="subcellular location">
    <subcellularLocation>
        <location evidence="1">Cytoplasm</location>
        <location evidence="1">Cytoskeleton</location>
    </subcellularLocation>
</comment>
<dbReference type="CDD" id="cd00014">
    <property type="entry name" value="CH_SF"/>
    <property type="match status" value="1"/>
</dbReference>
<evidence type="ECO:0000313" key="14">
    <source>
        <dbReference type="Proteomes" id="UP000324800"/>
    </source>
</evidence>
<keyword evidence="5 9" id="KW-0493">Microtubule</keyword>
<evidence type="ECO:0000313" key="13">
    <source>
        <dbReference type="EMBL" id="KAA6385632.1"/>
    </source>
</evidence>
<dbReference type="EMBL" id="SNRW01005177">
    <property type="protein sequence ID" value="KAA6385632.1"/>
    <property type="molecule type" value="Genomic_DNA"/>
</dbReference>
<feature type="domain" description="EB1 C-terminal" evidence="12">
    <location>
        <begin position="175"/>
        <end position="243"/>
    </location>
</feature>
<dbReference type="Proteomes" id="UP000324800">
    <property type="component" value="Unassembled WGS sequence"/>
</dbReference>
<dbReference type="InterPro" id="IPR036133">
    <property type="entry name" value="EB1_C_sf"/>
</dbReference>
<keyword evidence="4" id="KW-0132">Cell division</keyword>
<gene>
    <name evidence="13" type="ORF">EZS28_018842</name>
</gene>
<keyword evidence="3" id="KW-0963">Cytoplasm</keyword>
<feature type="compositionally biased region" description="Polar residues" evidence="10">
    <location>
        <begin position="130"/>
        <end position="148"/>
    </location>
</feature>
<evidence type="ECO:0000259" key="12">
    <source>
        <dbReference type="PROSITE" id="PS51230"/>
    </source>
</evidence>
<dbReference type="GO" id="GO:0051301">
    <property type="term" value="P:cell division"/>
    <property type="evidence" value="ECO:0007669"/>
    <property type="project" value="UniProtKB-KW"/>
</dbReference>
<evidence type="ECO:0000256" key="6">
    <source>
        <dbReference type="ARBA" id="ARBA00022776"/>
    </source>
</evidence>
<comment type="caution">
    <text evidence="13">The sequence shown here is derived from an EMBL/GenBank/DDBJ whole genome shotgun (WGS) entry which is preliminary data.</text>
</comment>
<dbReference type="GO" id="GO:0008017">
    <property type="term" value="F:microtubule binding"/>
    <property type="evidence" value="ECO:0007669"/>
    <property type="project" value="InterPro"/>
</dbReference>
<reference evidence="13 14" key="1">
    <citation type="submission" date="2019-03" db="EMBL/GenBank/DDBJ databases">
        <title>Single cell metagenomics reveals metabolic interactions within the superorganism composed of flagellate Streblomastix strix and complex community of Bacteroidetes bacteria on its surface.</title>
        <authorList>
            <person name="Treitli S.C."/>
            <person name="Kolisko M."/>
            <person name="Husnik F."/>
            <person name="Keeling P."/>
            <person name="Hampl V."/>
        </authorList>
    </citation>
    <scope>NUCLEOTIDE SEQUENCE [LARGE SCALE GENOMIC DNA]</scope>
    <source>
        <strain evidence="13">ST1C</strain>
    </source>
</reference>
<name>A0A5J4VSR1_9EUKA</name>
<keyword evidence="7" id="KW-0206">Cytoskeleton</keyword>
<dbReference type="Gene3D" id="1.20.5.1430">
    <property type="match status" value="1"/>
</dbReference>
<dbReference type="InterPro" id="IPR001715">
    <property type="entry name" value="CH_dom"/>
</dbReference>
<dbReference type="InterPro" id="IPR004953">
    <property type="entry name" value="EB1_C"/>
</dbReference>
<feature type="domain" description="Calponin-homology (CH)" evidence="11">
    <location>
        <begin position="6"/>
        <end position="108"/>
    </location>
</feature>
<evidence type="ECO:0000256" key="10">
    <source>
        <dbReference type="SAM" id="MobiDB-lite"/>
    </source>
</evidence>
<dbReference type="OrthoDB" id="2119228at2759"/>
<evidence type="ECO:0000256" key="7">
    <source>
        <dbReference type="ARBA" id="ARBA00023212"/>
    </source>
</evidence>
<keyword evidence="8" id="KW-0131">Cell cycle</keyword>
<evidence type="ECO:0000256" key="8">
    <source>
        <dbReference type="ARBA" id="ARBA00023306"/>
    </source>
</evidence>
<accession>A0A5J4VSR1</accession>
<dbReference type="Pfam" id="PF00307">
    <property type="entry name" value="CH"/>
    <property type="match status" value="1"/>
</dbReference>
<evidence type="ECO:0000259" key="11">
    <source>
        <dbReference type="PROSITE" id="PS50021"/>
    </source>
</evidence>
<sequence length="247" mass="27841">MDKTYFASRTELLAWMNEVLQINYDKLDQASNGAAFCQIIDVIFPGKVPLHRVNFKAKLEYEFEKNYKILQDSFTKLGIQKAVDVQKLQKGKFQDVLELCQWIKGYYSQNVGTGARAGYDPVARREGKPTSASLSDLRSEGMSGSQEVANEKKGSPRMRSPARGAAASSGSLHGKSNELEEQLNTLSTQASELRETMDGIERERNFYFDKLRKIEIICQAHEEDPIVKQILKILYAAEGEFVQSEPS</sequence>
<dbReference type="Gene3D" id="1.10.418.10">
    <property type="entry name" value="Calponin-like domain"/>
    <property type="match status" value="1"/>
</dbReference>
<protein>
    <submittedName>
        <fullName evidence="13">Putative Microtubule-associated protein RP/EB family member 1</fullName>
    </submittedName>
</protein>
<evidence type="ECO:0000256" key="5">
    <source>
        <dbReference type="ARBA" id="ARBA00022701"/>
    </source>
</evidence>
<feature type="compositionally biased region" description="Low complexity" evidence="10">
    <location>
        <begin position="157"/>
        <end position="171"/>
    </location>
</feature>
<dbReference type="AlphaFoldDB" id="A0A5J4VSR1"/>
<evidence type="ECO:0000256" key="9">
    <source>
        <dbReference type="PROSITE-ProRule" id="PRU00576"/>
    </source>
</evidence>
<evidence type="ECO:0000256" key="3">
    <source>
        <dbReference type="ARBA" id="ARBA00022490"/>
    </source>
</evidence>
<dbReference type="PROSITE" id="PS50021">
    <property type="entry name" value="CH"/>
    <property type="match status" value="1"/>
</dbReference>
<dbReference type="SUPFAM" id="SSF140612">
    <property type="entry name" value="EB1 dimerisation domain-like"/>
    <property type="match status" value="1"/>
</dbReference>
<evidence type="ECO:0000256" key="2">
    <source>
        <dbReference type="ARBA" id="ARBA00010729"/>
    </source>
</evidence>
<comment type="similarity">
    <text evidence="2">Belongs to the MAPRE family.</text>
</comment>
<dbReference type="InterPro" id="IPR027328">
    <property type="entry name" value="MAPRE"/>
</dbReference>
<evidence type="ECO:0000256" key="1">
    <source>
        <dbReference type="ARBA" id="ARBA00004245"/>
    </source>
</evidence>